<dbReference type="Proteomes" id="UP000735302">
    <property type="component" value="Unassembled WGS sequence"/>
</dbReference>
<comment type="subcellular location">
    <subcellularLocation>
        <location evidence="2">Cell membrane</location>
        <topology evidence="2">Lipid-anchor</topology>
        <orientation evidence="2">Cytoplasmic side</orientation>
    </subcellularLocation>
    <subcellularLocation>
        <location evidence="12">Cytoplasmic vesicle membrane</location>
        <topology evidence="12">Lipid-anchor</topology>
        <orientation evidence="12">Cytoplasmic side</orientation>
    </subcellularLocation>
    <subcellularLocation>
        <location evidence="3">Golgi apparatus membrane</location>
        <topology evidence="3">Lipid-anchor</topology>
        <orientation evidence="3">Cytoplasmic side</orientation>
    </subcellularLocation>
    <subcellularLocation>
        <location evidence="1">Golgi apparatus</location>
        <location evidence="1">trans-Golgi network membrane</location>
    </subcellularLocation>
</comment>
<dbReference type="CDD" id="cd15867">
    <property type="entry name" value="R-SNARE_YKT6"/>
    <property type="match status" value="1"/>
</dbReference>
<keyword evidence="7" id="KW-0472">Membrane</keyword>
<dbReference type="SMART" id="SM01270">
    <property type="entry name" value="Longin"/>
    <property type="match status" value="1"/>
</dbReference>
<dbReference type="GO" id="GO:0030659">
    <property type="term" value="C:cytoplasmic vesicle membrane"/>
    <property type="evidence" value="ECO:0007669"/>
    <property type="project" value="UniProtKB-SubCell"/>
</dbReference>
<keyword evidence="13" id="KW-0175">Coiled coil</keyword>
<keyword evidence="9" id="KW-0449">Lipoprotein</keyword>
<evidence type="ECO:0000313" key="16">
    <source>
        <dbReference type="EMBL" id="GFO46266.1"/>
    </source>
</evidence>
<evidence type="ECO:0000256" key="10">
    <source>
        <dbReference type="ARBA" id="ARBA00023289"/>
    </source>
</evidence>
<evidence type="ECO:0000256" key="3">
    <source>
        <dbReference type="ARBA" id="ARBA00004444"/>
    </source>
</evidence>
<dbReference type="CDD" id="cd14824">
    <property type="entry name" value="Longin"/>
    <property type="match status" value="1"/>
</dbReference>
<evidence type="ECO:0000256" key="8">
    <source>
        <dbReference type="ARBA" id="ARBA00023139"/>
    </source>
</evidence>
<dbReference type="GO" id="GO:0005886">
    <property type="term" value="C:plasma membrane"/>
    <property type="evidence" value="ECO:0007669"/>
    <property type="project" value="UniProtKB-SubCell"/>
</dbReference>
<evidence type="ECO:0000256" key="11">
    <source>
        <dbReference type="ARBA" id="ARBA00025256"/>
    </source>
</evidence>
<dbReference type="InterPro" id="IPR042855">
    <property type="entry name" value="V_SNARE_CC"/>
</dbReference>
<dbReference type="FunFam" id="1.20.5.110:FF:000020">
    <property type="entry name" value="synaptobrevin homolog YKT6"/>
    <property type="match status" value="1"/>
</dbReference>
<dbReference type="EMBL" id="BLXT01008183">
    <property type="protein sequence ID" value="GFO46266.1"/>
    <property type="molecule type" value="Genomic_DNA"/>
</dbReference>
<evidence type="ECO:0000259" key="15">
    <source>
        <dbReference type="PROSITE" id="PS50892"/>
    </source>
</evidence>
<protein>
    <submittedName>
        <fullName evidence="16">Synaptobrevin homolog ykt6-like</fullName>
    </submittedName>
</protein>
<dbReference type="InterPro" id="IPR001388">
    <property type="entry name" value="Synaptobrevin-like"/>
</dbReference>
<evidence type="ECO:0000256" key="12">
    <source>
        <dbReference type="ARBA" id="ARBA00025701"/>
    </source>
</evidence>
<evidence type="ECO:0000256" key="5">
    <source>
        <dbReference type="ARBA" id="ARBA00022475"/>
    </source>
</evidence>
<name>A0AAV4DQ77_9GAST</name>
<reference evidence="16 17" key="1">
    <citation type="journal article" date="2021" name="Elife">
        <title>Chloroplast acquisition without the gene transfer in kleptoplastic sea slugs, Plakobranchus ocellatus.</title>
        <authorList>
            <person name="Maeda T."/>
            <person name="Takahashi S."/>
            <person name="Yoshida T."/>
            <person name="Shimamura S."/>
            <person name="Takaki Y."/>
            <person name="Nagai Y."/>
            <person name="Toyoda A."/>
            <person name="Suzuki Y."/>
            <person name="Arimoto A."/>
            <person name="Ishii H."/>
            <person name="Satoh N."/>
            <person name="Nishiyama T."/>
            <person name="Hasebe M."/>
            <person name="Maruyama T."/>
            <person name="Minagawa J."/>
            <person name="Obokata J."/>
            <person name="Shigenobu S."/>
        </authorList>
    </citation>
    <scope>NUCLEOTIDE SEQUENCE [LARGE SCALE GENOMIC DNA]</scope>
</reference>
<comment type="function">
    <text evidence="11">Vesicular soluble NSF attachment protein receptor (v-SNARE) mediating vesicle docking and fusion to a specific acceptor cellular compartment. Functions in endoplasmic reticulum to Golgi transport; as part of a SNARE complex composed of GOSR1, GOSR2 and STX5. Functions in early/recycling endosome to TGN transport; as part of a SNARE complex composed of BET1L, GOSR1 and STX5. Has a S-palmitoyl transferase activity.</text>
</comment>
<dbReference type="GO" id="GO:0005484">
    <property type="term" value="F:SNAP receptor activity"/>
    <property type="evidence" value="ECO:0007669"/>
    <property type="project" value="TreeGrafter"/>
</dbReference>
<dbReference type="GO" id="GO:0000139">
    <property type="term" value="C:Golgi membrane"/>
    <property type="evidence" value="ECO:0007669"/>
    <property type="project" value="UniProtKB-SubCell"/>
</dbReference>
<keyword evidence="6" id="KW-0488">Methylation</keyword>
<dbReference type="InterPro" id="IPR011012">
    <property type="entry name" value="Longin-like_dom_sf"/>
</dbReference>
<keyword evidence="5" id="KW-1003">Cell membrane</keyword>
<dbReference type="Gene3D" id="1.20.5.110">
    <property type="match status" value="1"/>
</dbReference>
<keyword evidence="17" id="KW-1185">Reference proteome</keyword>
<dbReference type="PANTHER" id="PTHR45806">
    <property type="entry name" value="SYNAPTOBREVIN HOMOLOG YKT6"/>
    <property type="match status" value="1"/>
</dbReference>
<evidence type="ECO:0000256" key="2">
    <source>
        <dbReference type="ARBA" id="ARBA00004342"/>
    </source>
</evidence>
<evidence type="ECO:0000256" key="7">
    <source>
        <dbReference type="ARBA" id="ARBA00023136"/>
    </source>
</evidence>
<comment type="caution">
    <text evidence="16">The sequence shown here is derived from an EMBL/GenBank/DDBJ whole genome shotgun (WGS) entry which is preliminary data.</text>
</comment>
<dbReference type="SUPFAM" id="SSF58038">
    <property type="entry name" value="SNARE fusion complex"/>
    <property type="match status" value="1"/>
</dbReference>
<proteinExistence type="inferred from homology"/>
<dbReference type="Pfam" id="PF13774">
    <property type="entry name" value="Longin"/>
    <property type="match status" value="1"/>
</dbReference>
<sequence>MKLYSIAVLLKTPEGKGKILASKNELASFGYFQRATVNEFMTFTSKILVERTATSSRASVKEQEYICHVFVRSDNLSGVVIADHEYPQRVAHTLISKVVEEFPEKCPKPQWSSVVENAVQYPELTDYLRKYQNPKEADAMTKIQSELDETKIILHNTIEAVLERGEKLDDLVEKSEGLSLQSKTFYKTAKKTNQCCVIL</sequence>
<comment type="similarity">
    <text evidence="4">Belongs to the synaptobrevin family.</text>
</comment>
<dbReference type="SUPFAM" id="SSF64356">
    <property type="entry name" value="SNARE-like"/>
    <property type="match status" value="1"/>
</dbReference>
<evidence type="ECO:0000256" key="4">
    <source>
        <dbReference type="ARBA" id="ARBA00008025"/>
    </source>
</evidence>
<feature type="domain" description="Longin" evidence="14">
    <location>
        <begin position="8"/>
        <end position="128"/>
    </location>
</feature>
<evidence type="ECO:0000259" key="14">
    <source>
        <dbReference type="PROSITE" id="PS50859"/>
    </source>
</evidence>
<evidence type="ECO:0000256" key="6">
    <source>
        <dbReference type="ARBA" id="ARBA00022481"/>
    </source>
</evidence>
<accession>A0AAV4DQ77</accession>
<dbReference type="Pfam" id="PF00957">
    <property type="entry name" value="Synaptobrevin"/>
    <property type="match status" value="1"/>
</dbReference>
<gene>
    <name evidence="16" type="ORF">PoB_007277100</name>
</gene>
<evidence type="ECO:0000256" key="9">
    <source>
        <dbReference type="ARBA" id="ARBA00023288"/>
    </source>
</evidence>
<dbReference type="PROSITE" id="PS50859">
    <property type="entry name" value="LONGIN"/>
    <property type="match status" value="1"/>
</dbReference>
<organism evidence="16 17">
    <name type="scientific">Plakobranchus ocellatus</name>
    <dbReference type="NCBI Taxonomy" id="259542"/>
    <lineage>
        <taxon>Eukaryota</taxon>
        <taxon>Metazoa</taxon>
        <taxon>Spiralia</taxon>
        <taxon>Lophotrochozoa</taxon>
        <taxon>Mollusca</taxon>
        <taxon>Gastropoda</taxon>
        <taxon>Heterobranchia</taxon>
        <taxon>Euthyneura</taxon>
        <taxon>Panpulmonata</taxon>
        <taxon>Sacoglossa</taxon>
        <taxon>Placobranchoidea</taxon>
        <taxon>Plakobranchidae</taxon>
        <taxon>Plakobranchus</taxon>
    </lineage>
</organism>
<evidence type="ECO:0000256" key="13">
    <source>
        <dbReference type="PROSITE-ProRule" id="PRU00290"/>
    </source>
</evidence>
<dbReference type="InterPro" id="IPR045848">
    <property type="entry name" value="R-SNARE_YKT6"/>
</dbReference>
<dbReference type="Gene3D" id="3.30.450.50">
    <property type="entry name" value="Longin domain"/>
    <property type="match status" value="1"/>
</dbReference>
<dbReference type="InterPro" id="IPR010908">
    <property type="entry name" value="Longin_dom"/>
</dbReference>
<dbReference type="AlphaFoldDB" id="A0AAV4DQ77"/>
<keyword evidence="10" id="KW-0636">Prenylation</keyword>
<dbReference type="PRINTS" id="PR00219">
    <property type="entry name" value="SYNAPTOBREVN"/>
</dbReference>
<dbReference type="PROSITE" id="PS50892">
    <property type="entry name" value="V_SNARE"/>
    <property type="match status" value="1"/>
</dbReference>
<evidence type="ECO:0000313" key="17">
    <source>
        <dbReference type="Proteomes" id="UP000735302"/>
    </source>
</evidence>
<dbReference type="PANTHER" id="PTHR45806:SF1">
    <property type="entry name" value="SYNAPTOBREVIN HOMOLOG YKT6"/>
    <property type="match status" value="1"/>
</dbReference>
<feature type="domain" description="V-SNARE coiled-coil homology" evidence="15">
    <location>
        <begin position="139"/>
        <end position="199"/>
    </location>
</feature>
<dbReference type="GO" id="GO:0006888">
    <property type="term" value="P:endoplasmic reticulum to Golgi vesicle-mediated transport"/>
    <property type="evidence" value="ECO:0007669"/>
    <property type="project" value="TreeGrafter"/>
</dbReference>
<evidence type="ECO:0000256" key="1">
    <source>
        <dbReference type="ARBA" id="ARBA00004198"/>
    </source>
</evidence>
<keyword evidence="8" id="KW-0564">Palmitate</keyword>